<name>A0AAN1XYS5_UNVUL</name>
<organism evidence="1 2">
    <name type="scientific">Vulcanimicrobium alpinum</name>
    <dbReference type="NCBI Taxonomy" id="3016050"/>
    <lineage>
        <taxon>Bacteria</taxon>
        <taxon>Bacillati</taxon>
        <taxon>Vulcanimicrobiota</taxon>
        <taxon>Vulcanimicrobiia</taxon>
        <taxon>Vulcanimicrobiales</taxon>
        <taxon>Vulcanimicrobiaceae</taxon>
        <taxon>Vulcanimicrobium</taxon>
    </lineage>
</organism>
<dbReference type="EMBL" id="AP025523">
    <property type="protein sequence ID" value="BDE06788.1"/>
    <property type="molecule type" value="Genomic_DNA"/>
</dbReference>
<dbReference type="RefSeq" id="WP_317994435.1">
    <property type="nucleotide sequence ID" value="NZ_AP025523.1"/>
</dbReference>
<dbReference type="Gene3D" id="3.30.530.20">
    <property type="match status" value="1"/>
</dbReference>
<dbReference type="Proteomes" id="UP001317532">
    <property type="component" value="Chromosome"/>
</dbReference>
<proteinExistence type="predicted"/>
<dbReference type="InterPro" id="IPR023393">
    <property type="entry name" value="START-like_dom_sf"/>
</dbReference>
<gene>
    <name evidence="1" type="ORF">WPS_20640</name>
</gene>
<sequence>MPTPIDVTFERTFNGTPRRIYQLLAEMGTSQDAIWPFASQPFMRTAGPLTPGVTEEWHNGIHALLESAEPERSIVWRIDTEGIDGTHAFSLAQDGRKVTLTHRLSATLSDTEGRLLWRRLEEAHERSINGLFDKLARVLKR</sequence>
<reference evidence="1 2" key="1">
    <citation type="journal article" date="2022" name="ISME Commun">
        <title>Vulcanimicrobium alpinus gen. nov. sp. nov., the first cultivated representative of the candidate phylum 'Eremiobacterota', is a metabolically versatile aerobic anoxygenic phototroph.</title>
        <authorList>
            <person name="Yabe S."/>
            <person name="Muto K."/>
            <person name="Abe K."/>
            <person name="Yokota A."/>
            <person name="Staudigel H."/>
            <person name="Tebo B.M."/>
        </authorList>
    </citation>
    <scope>NUCLEOTIDE SEQUENCE [LARGE SCALE GENOMIC DNA]</scope>
    <source>
        <strain evidence="1 2">WC8-2</strain>
    </source>
</reference>
<evidence type="ECO:0000313" key="2">
    <source>
        <dbReference type="Proteomes" id="UP001317532"/>
    </source>
</evidence>
<evidence type="ECO:0000313" key="1">
    <source>
        <dbReference type="EMBL" id="BDE06788.1"/>
    </source>
</evidence>
<dbReference type="SUPFAM" id="SSF55961">
    <property type="entry name" value="Bet v1-like"/>
    <property type="match status" value="1"/>
</dbReference>
<accession>A0AAN1XYS5</accession>
<keyword evidence="2" id="KW-1185">Reference proteome</keyword>
<dbReference type="KEGG" id="vab:WPS_20640"/>
<dbReference type="AlphaFoldDB" id="A0AAN1XYS5"/>
<protein>
    <submittedName>
        <fullName evidence="1">Uncharacterized protein</fullName>
    </submittedName>
</protein>